<dbReference type="AlphaFoldDB" id="A0A345YCB5"/>
<dbReference type="EMBL" id="CP031357">
    <property type="protein sequence ID" value="AXK41567.1"/>
    <property type="molecule type" value="Genomic_DNA"/>
</dbReference>
<accession>A0A345YCB5</accession>
<feature type="transmembrane region" description="Helical" evidence="1">
    <location>
        <begin position="55"/>
        <end position="83"/>
    </location>
</feature>
<reference evidence="3" key="1">
    <citation type="submission" date="2018-07" db="EMBL/GenBank/DDBJ databases">
        <title>Genome sequence of Erythrobacter strain YH-07, an antagonistic bacterium isolated from Yellow Sea.</title>
        <authorList>
            <person name="Tang T."/>
            <person name="Liu Q."/>
            <person name="Sun X."/>
        </authorList>
    </citation>
    <scope>NUCLEOTIDE SEQUENCE [LARGE SCALE GENOMIC DNA]</scope>
    <source>
        <strain evidence="3">YH-07</strain>
    </source>
</reference>
<gene>
    <name evidence="2" type="ORF">DVR09_03795</name>
</gene>
<proteinExistence type="predicted"/>
<keyword evidence="1" id="KW-0812">Transmembrane</keyword>
<keyword evidence="3" id="KW-1185">Reference proteome</keyword>
<dbReference type="InterPro" id="IPR044020">
    <property type="entry name" value="DUF5676"/>
</dbReference>
<dbReference type="KEGG" id="err:DVR09_03795"/>
<keyword evidence="1" id="KW-0472">Membrane</keyword>
<evidence type="ECO:0000256" key="1">
    <source>
        <dbReference type="SAM" id="Phobius"/>
    </source>
</evidence>
<dbReference type="RefSeq" id="WP_115415754.1">
    <property type="nucleotide sequence ID" value="NZ_CP031357.1"/>
</dbReference>
<name>A0A345YCB5_9SPHN</name>
<evidence type="ECO:0000313" key="3">
    <source>
        <dbReference type="Proteomes" id="UP000254508"/>
    </source>
</evidence>
<dbReference type="Proteomes" id="UP000254508">
    <property type="component" value="Chromosome"/>
</dbReference>
<dbReference type="OrthoDB" id="9154118at2"/>
<evidence type="ECO:0008006" key="4">
    <source>
        <dbReference type="Google" id="ProtNLM"/>
    </source>
</evidence>
<feature type="transmembrane region" description="Helical" evidence="1">
    <location>
        <begin position="14"/>
        <end position="35"/>
    </location>
</feature>
<evidence type="ECO:0000313" key="2">
    <source>
        <dbReference type="EMBL" id="AXK41567.1"/>
    </source>
</evidence>
<dbReference type="Pfam" id="PF18926">
    <property type="entry name" value="DUF5676"/>
    <property type="match status" value="1"/>
</dbReference>
<keyword evidence="1" id="KW-1133">Transmembrane helix</keyword>
<organism evidence="2 3">
    <name type="scientific">Erythrobacter aureus</name>
    <dbReference type="NCBI Taxonomy" id="2182384"/>
    <lineage>
        <taxon>Bacteria</taxon>
        <taxon>Pseudomonadati</taxon>
        <taxon>Pseudomonadota</taxon>
        <taxon>Alphaproteobacteria</taxon>
        <taxon>Sphingomonadales</taxon>
        <taxon>Erythrobacteraceae</taxon>
        <taxon>Erythrobacter/Porphyrobacter group</taxon>
        <taxon>Erythrobacter</taxon>
    </lineage>
</organism>
<protein>
    <recommendedName>
        <fullName evidence="4">DUF4175 domain-containing protein</fullName>
    </recommendedName>
</protein>
<sequence length="92" mass="10539">MAIQETMGNAISRWGWTISTFLAISYLICIGFGLLMPDAMRMWTAWAPLLPGFEWLTWTAFLSGLICVFAYGWYIALIGVPLYRFFAKRYPA</sequence>